<organism evidence="2 3">
    <name type="scientific">Streptosporangium lutulentum</name>
    <dbReference type="NCBI Taxonomy" id="1461250"/>
    <lineage>
        <taxon>Bacteria</taxon>
        <taxon>Bacillati</taxon>
        <taxon>Actinomycetota</taxon>
        <taxon>Actinomycetes</taxon>
        <taxon>Streptosporangiales</taxon>
        <taxon>Streptosporangiaceae</taxon>
        <taxon>Streptosporangium</taxon>
    </lineage>
</organism>
<dbReference type="Pfam" id="PF01814">
    <property type="entry name" value="Hemerythrin"/>
    <property type="match status" value="1"/>
</dbReference>
<accession>A0ABT9QS08</accession>
<dbReference type="Gene3D" id="1.20.120.520">
    <property type="entry name" value="nmb1532 protein domain like"/>
    <property type="match status" value="1"/>
</dbReference>
<proteinExistence type="predicted"/>
<dbReference type="RefSeq" id="WP_307567443.1">
    <property type="nucleotide sequence ID" value="NZ_JAUSQU010000001.1"/>
</dbReference>
<comment type="caution">
    <text evidence="2">The sequence shown here is derived from an EMBL/GenBank/DDBJ whole genome shotgun (WGS) entry which is preliminary data.</text>
</comment>
<reference evidence="2 3" key="1">
    <citation type="submission" date="2023-07" db="EMBL/GenBank/DDBJ databases">
        <title>Sequencing the genomes of 1000 actinobacteria strains.</title>
        <authorList>
            <person name="Klenk H.-P."/>
        </authorList>
    </citation>
    <scope>NUCLEOTIDE SEQUENCE [LARGE SCALE GENOMIC DNA]</scope>
    <source>
        <strain evidence="2 3">DSM 46740</strain>
    </source>
</reference>
<evidence type="ECO:0000259" key="1">
    <source>
        <dbReference type="Pfam" id="PF01814"/>
    </source>
</evidence>
<dbReference type="InterPro" id="IPR012312">
    <property type="entry name" value="Hemerythrin-like"/>
</dbReference>
<dbReference type="CDD" id="cd12108">
    <property type="entry name" value="Hr-like"/>
    <property type="match status" value="1"/>
</dbReference>
<protein>
    <submittedName>
        <fullName evidence="2">Iron-sulfur cluster repair protein YtfE (RIC family)</fullName>
    </submittedName>
</protein>
<dbReference type="EMBL" id="JAUSQU010000001">
    <property type="protein sequence ID" value="MDP9849535.1"/>
    <property type="molecule type" value="Genomic_DNA"/>
</dbReference>
<sequence length="266" mass="29346">MSDTLDTTAMYAMHDALRREAEHLARVTTRVGADPGAVLRTAVGWELFKTSLHIHHAAEDDVLWPMLRQILSDRPADLTLLEAMEAEHAAIDRVIEAIDEVLAASEDGLDRLGDLTDSLVTGLTGHLRHEEDQALPLIQAAVTQEQWNRFGRIHAQRIGPAVPRILPWLLDGAGDQTVAAMLAQLTEPARQAYQHQWRPAYAALDRWHQRKERSSPAASVRFEEASVGPPLLPLSDTRAGVAPGPCLDARPGTRPPMHHITISVKE</sequence>
<keyword evidence="3" id="KW-1185">Reference proteome</keyword>
<gene>
    <name evidence="2" type="ORF">J2853_008746</name>
</gene>
<name>A0ABT9QS08_9ACTN</name>
<evidence type="ECO:0000313" key="3">
    <source>
        <dbReference type="Proteomes" id="UP001225356"/>
    </source>
</evidence>
<dbReference type="Proteomes" id="UP001225356">
    <property type="component" value="Unassembled WGS sequence"/>
</dbReference>
<feature type="domain" description="Hemerythrin-like" evidence="1">
    <location>
        <begin position="8"/>
        <end position="138"/>
    </location>
</feature>
<evidence type="ECO:0000313" key="2">
    <source>
        <dbReference type="EMBL" id="MDP9849535.1"/>
    </source>
</evidence>